<feature type="region of interest" description="Disordered" evidence="1">
    <location>
        <begin position="1"/>
        <end position="20"/>
    </location>
</feature>
<dbReference type="AlphaFoldDB" id="A0A084WCT8"/>
<gene>
    <name evidence="2" type="ORF">ZHAS_00016150</name>
</gene>
<dbReference type="EMBL" id="KE525337">
    <property type="protein sequence ID" value="KFB48032.1"/>
    <property type="molecule type" value="Genomic_DNA"/>
</dbReference>
<name>A0A084WCT8_ANOSI</name>
<dbReference type="EnsemblMetazoa" id="ASIC016150-RA">
    <property type="protein sequence ID" value="ASIC016150-PA"/>
    <property type="gene ID" value="ASIC016150"/>
</dbReference>
<sequence>MAARDRAHEGKMAFNRQPSMEERLQACTSPMHAMHPVAMLSRKETIWYRFSSRGRREDGAQAGNKSTQITAEHSRTHKHQVKELLRASITLVLAPPPSDYRSCRSGKVLSLPCEGRPWCAVDTHLKVDHIGSQPDRIGNGQIAAAAWKWLERQ</sequence>
<proteinExistence type="predicted"/>
<protein>
    <submittedName>
        <fullName evidence="2 3">Nitrate transporter</fullName>
    </submittedName>
</protein>
<reference evidence="2 4" key="1">
    <citation type="journal article" date="2014" name="BMC Genomics">
        <title>Genome sequence of Anopheles sinensis provides insight into genetics basis of mosquito competence for malaria parasites.</title>
        <authorList>
            <person name="Zhou D."/>
            <person name="Zhang D."/>
            <person name="Ding G."/>
            <person name="Shi L."/>
            <person name="Hou Q."/>
            <person name="Ye Y."/>
            <person name="Xu Y."/>
            <person name="Zhou H."/>
            <person name="Xiong C."/>
            <person name="Li S."/>
            <person name="Yu J."/>
            <person name="Hong S."/>
            <person name="Yu X."/>
            <person name="Zou P."/>
            <person name="Chen C."/>
            <person name="Chang X."/>
            <person name="Wang W."/>
            <person name="Lv Y."/>
            <person name="Sun Y."/>
            <person name="Ma L."/>
            <person name="Shen B."/>
            <person name="Zhu C."/>
        </authorList>
    </citation>
    <scope>NUCLEOTIDE SEQUENCE [LARGE SCALE GENOMIC DNA]</scope>
</reference>
<evidence type="ECO:0000313" key="3">
    <source>
        <dbReference type="EnsemblMetazoa" id="ASIC016150-PA"/>
    </source>
</evidence>
<organism evidence="2">
    <name type="scientific">Anopheles sinensis</name>
    <name type="common">Mosquito</name>
    <dbReference type="NCBI Taxonomy" id="74873"/>
    <lineage>
        <taxon>Eukaryota</taxon>
        <taxon>Metazoa</taxon>
        <taxon>Ecdysozoa</taxon>
        <taxon>Arthropoda</taxon>
        <taxon>Hexapoda</taxon>
        <taxon>Insecta</taxon>
        <taxon>Pterygota</taxon>
        <taxon>Neoptera</taxon>
        <taxon>Endopterygota</taxon>
        <taxon>Diptera</taxon>
        <taxon>Nematocera</taxon>
        <taxon>Culicoidea</taxon>
        <taxon>Culicidae</taxon>
        <taxon>Anophelinae</taxon>
        <taxon>Anopheles</taxon>
    </lineage>
</organism>
<accession>A0A084WCT8</accession>
<keyword evidence="4" id="KW-1185">Reference proteome</keyword>
<feature type="region of interest" description="Disordered" evidence="1">
    <location>
        <begin position="53"/>
        <end position="79"/>
    </location>
</feature>
<dbReference type="VEuPathDB" id="VectorBase:ASIC016150"/>
<reference evidence="3" key="2">
    <citation type="submission" date="2020-05" db="UniProtKB">
        <authorList>
            <consortium name="EnsemblMetazoa"/>
        </authorList>
    </citation>
    <scope>IDENTIFICATION</scope>
</reference>
<feature type="compositionally biased region" description="Basic and acidic residues" evidence="1">
    <location>
        <begin position="1"/>
        <end position="11"/>
    </location>
</feature>
<evidence type="ECO:0000256" key="1">
    <source>
        <dbReference type="SAM" id="MobiDB-lite"/>
    </source>
</evidence>
<evidence type="ECO:0000313" key="4">
    <source>
        <dbReference type="Proteomes" id="UP000030765"/>
    </source>
</evidence>
<evidence type="ECO:0000313" key="2">
    <source>
        <dbReference type="EMBL" id="KFB48032.1"/>
    </source>
</evidence>
<dbReference type="Proteomes" id="UP000030765">
    <property type="component" value="Unassembled WGS sequence"/>
</dbReference>
<dbReference type="EMBL" id="ATLV01022882">
    <property type="status" value="NOT_ANNOTATED_CDS"/>
    <property type="molecule type" value="Genomic_DNA"/>
</dbReference>